<evidence type="ECO:0000313" key="1">
    <source>
        <dbReference type="EMBL" id="NMH58611.1"/>
    </source>
</evidence>
<comment type="caution">
    <text evidence="1">The sequence shown here is derived from an EMBL/GenBank/DDBJ whole genome shotgun (WGS) entry which is preliminary data.</text>
</comment>
<organism evidence="1 2">
    <name type="scientific">Alteromonas ponticola</name>
    <dbReference type="NCBI Taxonomy" id="2720613"/>
    <lineage>
        <taxon>Bacteria</taxon>
        <taxon>Pseudomonadati</taxon>
        <taxon>Pseudomonadota</taxon>
        <taxon>Gammaproteobacteria</taxon>
        <taxon>Alteromonadales</taxon>
        <taxon>Alteromonadaceae</taxon>
        <taxon>Alteromonas/Salinimonas group</taxon>
        <taxon>Alteromonas</taxon>
    </lineage>
</organism>
<dbReference type="Proteomes" id="UP000709336">
    <property type="component" value="Unassembled WGS sequence"/>
</dbReference>
<gene>
    <name evidence="1" type="ORF">HCJ96_01050</name>
</gene>
<dbReference type="Pfam" id="PF11207">
    <property type="entry name" value="DUF2989"/>
    <property type="match status" value="1"/>
</dbReference>
<protein>
    <submittedName>
        <fullName evidence="1">DUF2989 domain-containing protein</fullName>
    </submittedName>
</protein>
<accession>A0ABX1QZJ1</accession>
<evidence type="ECO:0000313" key="2">
    <source>
        <dbReference type="Proteomes" id="UP000709336"/>
    </source>
</evidence>
<proteinExistence type="predicted"/>
<sequence length="246" mass="28656">MAEICTEHPHLCDDLNSDSWCRSEKAEIVGHRFRYQQPLTSEQQYNLIMLFEDYKACISKAANIEHIKYREKESDRMKGVITAQRELKRLARATRNDSNPLLSFYHWSRFGDEQALQRFMSAKQEGKLNTPELLIALASIEVKYDLEQTRQTLYRALSLYENDDNIDTEVFPTLVTISLEQEKYAQAYIWSIVAEEYEAHIEGNDKFSWAQRFNLNTRQLQRVADDIIDALDDGNFSASQLGLTLI</sequence>
<reference evidence="1 2" key="1">
    <citation type="submission" date="2020-03" db="EMBL/GenBank/DDBJ databases">
        <title>Alteromonas ponticola sp. nov., isolated from seawater.</title>
        <authorList>
            <person name="Yoon J.-H."/>
            <person name="Kim Y.-O."/>
        </authorList>
    </citation>
    <scope>NUCLEOTIDE SEQUENCE [LARGE SCALE GENOMIC DNA]</scope>
    <source>
        <strain evidence="1 2">MYP5</strain>
    </source>
</reference>
<dbReference type="EMBL" id="JAATNW010000001">
    <property type="protein sequence ID" value="NMH58611.1"/>
    <property type="molecule type" value="Genomic_DNA"/>
</dbReference>
<name>A0ABX1QZJ1_9ALTE</name>
<dbReference type="InterPro" id="IPR021372">
    <property type="entry name" value="DUF2989"/>
</dbReference>
<keyword evidence="2" id="KW-1185">Reference proteome</keyword>